<keyword evidence="2" id="KW-0805">Transcription regulation</keyword>
<dbReference type="InterPro" id="IPR058163">
    <property type="entry name" value="LysR-type_TF_proteobact-type"/>
</dbReference>
<evidence type="ECO:0000256" key="1">
    <source>
        <dbReference type="ARBA" id="ARBA00009437"/>
    </source>
</evidence>
<dbReference type="RefSeq" id="WP_136964139.1">
    <property type="nucleotide sequence ID" value="NZ_CP039690.1"/>
</dbReference>
<gene>
    <name evidence="6" type="ORF">E8M01_33535</name>
</gene>
<dbReference type="PROSITE" id="PS50931">
    <property type="entry name" value="HTH_LYSR"/>
    <property type="match status" value="1"/>
</dbReference>
<evidence type="ECO:0000256" key="2">
    <source>
        <dbReference type="ARBA" id="ARBA00023015"/>
    </source>
</evidence>
<dbReference type="Gene3D" id="3.40.190.10">
    <property type="entry name" value="Periplasmic binding protein-like II"/>
    <property type="match status" value="2"/>
</dbReference>
<dbReference type="PANTHER" id="PTHR30537:SF5">
    <property type="entry name" value="HTH-TYPE TRANSCRIPTIONAL ACTIVATOR TTDR-RELATED"/>
    <property type="match status" value="1"/>
</dbReference>
<dbReference type="InterPro" id="IPR000847">
    <property type="entry name" value="LysR_HTH_N"/>
</dbReference>
<evidence type="ECO:0000256" key="3">
    <source>
        <dbReference type="ARBA" id="ARBA00023125"/>
    </source>
</evidence>
<sequence length="306" mass="32059">MRSLPPFDALVAFDTTLRHRSMTLAAAELGITQSAISHRLRRLESFIGAPLLSRTSAGLYATPTGAALAAGLADLLDGLADLRARCRVASAPAGLRVGVGAALADNWLVRRLPGFAQTYPAIAVELSIVETAAQAGAPDVDVQVLWLPAATARAASTQRLLFQEQVFPVCHPGLLPDGPLVDPAGLARLPLLHKGPAGRPGGAEWSWSAWFERLGIAGPPPAGLRFGTVGTAIAAALQGAGVVLARSLLVHDALAEGRLVRVLPESWDMASSKAHLVRWPGALTGDPRVRQFVTWLTAEADRTVAS</sequence>
<dbReference type="Gene3D" id="1.10.10.10">
    <property type="entry name" value="Winged helix-like DNA-binding domain superfamily/Winged helix DNA-binding domain"/>
    <property type="match status" value="1"/>
</dbReference>
<dbReference type="PANTHER" id="PTHR30537">
    <property type="entry name" value="HTH-TYPE TRANSCRIPTIONAL REGULATOR"/>
    <property type="match status" value="1"/>
</dbReference>
<dbReference type="PRINTS" id="PR00039">
    <property type="entry name" value="HTHLYSR"/>
</dbReference>
<reference evidence="6 7" key="1">
    <citation type="submission" date="2019-04" db="EMBL/GenBank/DDBJ databases">
        <title>Phreatobacter aquaticus sp. nov.</title>
        <authorList>
            <person name="Choi A."/>
        </authorList>
    </citation>
    <scope>NUCLEOTIDE SEQUENCE [LARGE SCALE GENOMIC DNA]</scope>
    <source>
        <strain evidence="6 7">KCTC 52518</strain>
    </source>
</reference>
<dbReference type="Pfam" id="PF00126">
    <property type="entry name" value="HTH_1"/>
    <property type="match status" value="1"/>
</dbReference>
<comment type="similarity">
    <text evidence="1">Belongs to the LysR transcriptional regulatory family.</text>
</comment>
<dbReference type="GO" id="GO:0003677">
    <property type="term" value="F:DNA binding"/>
    <property type="evidence" value="ECO:0007669"/>
    <property type="project" value="UniProtKB-KW"/>
</dbReference>
<dbReference type="SUPFAM" id="SSF53850">
    <property type="entry name" value="Periplasmic binding protein-like II"/>
    <property type="match status" value="1"/>
</dbReference>
<dbReference type="SUPFAM" id="SSF46785">
    <property type="entry name" value="Winged helix' DNA-binding domain"/>
    <property type="match status" value="1"/>
</dbReference>
<proteinExistence type="inferred from homology"/>
<dbReference type="GO" id="GO:0003700">
    <property type="term" value="F:DNA-binding transcription factor activity"/>
    <property type="evidence" value="ECO:0007669"/>
    <property type="project" value="InterPro"/>
</dbReference>
<feature type="domain" description="HTH lysR-type" evidence="5">
    <location>
        <begin position="5"/>
        <end position="62"/>
    </location>
</feature>
<evidence type="ECO:0000313" key="7">
    <source>
        <dbReference type="Proteomes" id="UP000298781"/>
    </source>
</evidence>
<keyword evidence="3" id="KW-0238">DNA-binding</keyword>
<evidence type="ECO:0000259" key="5">
    <source>
        <dbReference type="PROSITE" id="PS50931"/>
    </source>
</evidence>
<keyword evidence="7" id="KW-1185">Reference proteome</keyword>
<keyword evidence="4" id="KW-0804">Transcription</keyword>
<dbReference type="Proteomes" id="UP000298781">
    <property type="component" value="Chromosome"/>
</dbReference>
<protein>
    <submittedName>
        <fullName evidence="6">LysR family transcriptional regulator</fullName>
    </submittedName>
</protein>
<evidence type="ECO:0000313" key="6">
    <source>
        <dbReference type="EMBL" id="QCI68724.1"/>
    </source>
</evidence>
<organism evidence="6 7">
    <name type="scientific">Phreatobacter stygius</name>
    <dbReference type="NCBI Taxonomy" id="1940610"/>
    <lineage>
        <taxon>Bacteria</taxon>
        <taxon>Pseudomonadati</taxon>
        <taxon>Pseudomonadota</taxon>
        <taxon>Alphaproteobacteria</taxon>
        <taxon>Hyphomicrobiales</taxon>
        <taxon>Phreatobacteraceae</taxon>
        <taxon>Phreatobacter</taxon>
    </lineage>
</organism>
<name>A0A4D7B5U4_9HYPH</name>
<dbReference type="InterPro" id="IPR005119">
    <property type="entry name" value="LysR_subst-bd"/>
</dbReference>
<dbReference type="InterPro" id="IPR036390">
    <property type="entry name" value="WH_DNA-bd_sf"/>
</dbReference>
<dbReference type="Pfam" id="PF03466">
    <property type="entry name" value="LysR_substrate"/>
    <property type="match status" value="1"/>
</dbReference>
<dbReference type="AlphaFoldDB" id="A0A4D7B5U4"/>
<dbReference type="OrthoDB" id="3252676at2"/>
<accession>A0A4D7B5U4</accession>
<dbReference type="EMBL" id="CP039690">
    <property type="protein sequence ID" value="QCI68724.1"/>
    <property type="molecule type" value="Genomic_DNA"/>
</dbReference>
<dbReference type="KEGG" id="pstg:E8M01_33535"/>
<evidence type="ECO:0000256" key="4">
    <source>
        <dbReference type="ARBA" id="ARBA00023163"/>
    </source>
</evidence>
<dbReference type="InterPro" id="IPR036388">
    <property type="entry name" value="WH-like_DNA-bd_sf"/>
</dbReference>